<proteinExistence type="predicted"/>
<feature type="transmembrane region" description="Helical" evidence="1">
    <location>
        <begin position="88"/>
        <end position="109"/>
    </location>
</feature>
<reference evidence="2 3" key="1">
    <citation type="submission" date="2016-03" db="EMBL/GenBank/DDBJ databases">
        <title>Draft genome sequence of Flavobacterium fryxellicola DSM 16209.</title>
        <authorList>
            <person name="Shin S.-K."/>
            <person name="Yi H."/>
        </authorList>
    </citation>
    <scope>NUCLEOTIDE SEQUENCE [LARGE SCALE GENOMIC DNA]</scope>
    <source>
        <strain evidence="2 3">DSM 16209</strain>
    </source>
</reference>
<evidence type="ECO:0000256" key="1">
    <source>
        <dbReference type="SAM" id="Phobius"/>
    </source>
</evidence>
<dbReference type="EMBL" id="LVJE01000048">
    <property type="protein sequence ID" value="OAB25206.1"/>
    <property type="molecule type" value="Genomic_DNA"/>
</dbReference>
<comment type="caution">
    <text evidence="2">The sequence shown here is derived from an EMBL/GenBank/DDBJ whole genome shotgun (WGS) entry which is preliminary data.</text>
</comment>
<evidence type="ECO:0000313" key="2">
    <source>
        <dbReference type="EMBL" id="OAB25206.1"/>
    </source>
</evidence>
<feature type="transmembrane region" description="Helical" evidence="1">
    <location>
        <begin position="15"/>
        <end position="36"/>
    </location>
</feature>
<dbReference type="AlphaFoldDB" id="A0A167U2Z1"/>
<protein>
    <submittedName>
        <fullName evidence="2">Uncharacterized protein</fullName>
    </submittedName>
</protein>
<dbReference type="Proteomes" id="UP000077164">
    <property type="component" value="Unassembled WGS sequence"/>
</dbReference>
<sequence length="213" mass="25355">MLAEISKKNRMDKKFIYLNTTIIVLIILVFIFGDYFSPIEMKFQYWWNTKNFEWEILVMIFIVSPILSAVISLKKIKHLNYKIKISRVLFFINSLIVLFLVFQFTKFYLNTKTELTKRENELIEIAKKDIKEDNVTYKFAGGLKLPLFTKENENKIDSIQKKYGVKYVNTGCVVDLTEIQAQEKYKETVKPYLDKRNGKNWENIMETEIETLK</sequence>
<accession>A0A167U2Z1</accession>
<keyword evidence="1" id="KW-0812">Transmembrane</keyword>
<feature type="transmembrane region" description="Helical" evidence="1">
    <location>
        <begin position="56"/>
        <end position="76"/>
    </location>
</feature>
<keyword evidence="3" id="KW-1185">Reference proteome</keyword>
<evidence type="ECO:0000313" key="3">
    <source>
        <dbReference type="Proteomes" id="UP000077164"/>
    </source>
</evidence>
<organism evidence="2 3">
    <name type="scientific">Flavobacterium fryxellicola</name>
    <dbReference type="NCBI Taxonomy" id="249352"/>
    <lineage>
        <taxon>Bacteria</taxon>
        <taxon>Pseudomonadati</taxon>
        <taxon>Bacteroidota</taxon>
        <taxon>Flavobacteriia</taxon>
        <taxon>Flavobacteriales</taxon>
        <taxon>Flavobacteriaceae</taxon>
        <taxon>Flavobacterium</taxon>
    </lineage>
</organism>
<name>A0A167U2Z1_9FLAO</name>
<keyword evidence="1" id="KW-0472">Membrane</keyword>
<gene>
    <name evidence="2" type="ORF">FBFR_16140</name>
</gene>
<keyword evidence="1" id="KW-1133">Transmembrane helix</keyword>